<dbReference type="GO" id="GO:0005829">
    <property type="term" value="C:cytosol"/>
    <property type="evidence" value="ECO:0007669"/>
    <property type="project" value="TreeGrafter"/>
</dbReference>
<evidence type="ECO:0000313" key="3">
    <source>
        <dbReference type="Proteomes" id="UP000184196"/>
    </source>
</evidence>
<comment type="similarity">
    <text evidence="1">Belongs to the RutC family.</text>
</comment>
<dbReference type="Gene3D" id="3.30.1330.40">
    <property type="entry name" value="RutC-like"/>
    <property type="match status" value="1"/>
</dbReference>
<accession>A0A1M4Y176</accession>
<dbReference type="RefSeq" id="WP_073164203.1">
    <property type="nucleotide sequence ID" value="NZ_FQUW01000012.1"/>
</dbReference>
<dbReference type="PROSITE" id="PS01094">
    <property type="entry name" value="UPF0076"/>
    <property type="match status" value="1"/>
</dbReference>
<dbReference type="PANTHER" id="PTHR11803:SF39">
    <property type="entry name" value="2-IMINOBUTANOATE_2-IMINOPROPANOATE DEAMINASE"/>
    <property type="match status" value="1"/>
</dbReference>
<dbReference type="AlphaFoldDB" id="A0A1M4Y176"/>
<dbReference type="CDD" id="cd00448">
    <property type="entry name" value="YjgF_YER057c_UK114_family"/>
    <property type="match status" value="1"/>
</dbReference>
<organism evidence="2 3">
    <name type="scientific">Desulfofundulus australicus DSM 11792</name>
    <dbReference type="NCBI Taxonomy" id="1121425"/>
    <lineage>
        <taxon>Bacteria</taxon>
        <taxon>Bacillati</taxon>
        <taxon>Bacillota</taxon>
        <taxon>Clostridia</taxon>
        <taxon>Eubacteriales</taxon>
        <taxon>Peptococcaceae</taxon>
        <taxon>Desulfofundulus</taxon>
    </lineage>
</organism>
<gene>
    <name evidence="2" type="ORF">SAMN02745218_01236</name>
</gene>
<dbReference type="SUPFAM" id="SSF55298">
    <property type="entry name" value="YjgF-like"/>
    <property type="match status" value="1"/>
</dbReference>
<dbReference type="NCBIfam" id="TIGR00004">
    <property type="entry name" value="Rid family detoxifying hydrolase"/>
    <property type="match status" value="1"/>
</dbReference>
<keyword evidence="3" id="KW-1185">Reference proteome</keyword>
<dbReference type="Pfam" id="PF01042">
    <property type="entry name" value="Ribonuc_L-PSP"/>
    <property type="match status" value="1"/>
</dbReference>
<name>A0A1M4Y176_9FIRM</name>
<dbReference type="InterPro" id="IPR019897">
    <property type="entry name" value="RidA_CS"/>
</dbReference>
<dbReference type="InterPro" id="IPR006056">
    <property type="entry name" value="RidA"/>
</dbReference>
<sequence>MEKVIISTPKAPAAIGPYSQAVKAGNLMFISGQIPIDPATGNVVGGDIQEQTKQCLKNLQAICEAAGSTLKDVVKTTIFIKDMAQFTKVNDTYAEFFKEDAPARACVEVSCLPKNVLVEIEAVVLVK</sequence>
<dbReference type="InterPro" id="IPR035959">
    <property type="entry name" value="RutC-like_sf"/>
</dbReference>
<dbReference type="OrthoDB" id="9803101at2"/>
<dbReference type="GO" id="GO:0019239">
    <property type="term" value="F:deaminase activity"/>
    <property type="evidence" value="ECO:0007669"/>
    <property type="project" value="TreeGrafter"/>
</dbReference>
<protein>
    <submittedName>
        <fullName evidence="2">Endoribonuclease L-PSP</fullName>
    </submittedName>
</protein>
<dbReference type="InterPro" id="IPR006175">
    <property type="entry name" value="YjgF/YER057c/UK114"/>
</dbReference>
<dbReference type="Proteomes" id="UP000184196">
    <property type="component" value="Unassembled WGS sequence"/>
</dbReference>
<dbReference type="PANTHER" id="PTHR11803">
    <property type="entry name" value="2-IMINOBUTANOATE/2-IMINOPROPANOATE DEAMINASE RIDA"/>
    <property type="match status" value="1"/>
</dbReference>
<dbReference type="FunFam" id="3.30.1330.40:FF:000001">
    <property type="entry name" value="L-PSP family endoribonuclease"/>
    <property type="match status" value="1"/>
</dbReference>
<reference evidence="3" key="1">
    <citation type="submission" date="2016-11" db="EMBL/GenBank/DDBJ databases">
        <authorList>
            <person name="Varghese N."/>
            <person name="Submissions S."/>
        </authorList>
    </citation>
    <scope>NUCLEOTIDE SEQUENCE [LARGE SCALE GENOMIC DNA]</scope>
    <source>
        <strain evidence="3">DSM 11792</strain>
    </source>
</reference>
<evidence type="ECO:0000313" key="2">
    <source>
        <dbReference type="EMBL" id="SHE99232.1"/>
    </source>
</evidence>
<dbReference type="EMBL" id="FQUW01000012">
    <property type="protein sequence ID" value="SHE99232.1"/>
    <property type="molecule type" value="Genomic_DNA"/>
</dbReference>
<proteinExistence type="inferred from homology"/>
<evidence type="ECO:0000256" key="1">
    <source>
        <dbReference type="ARBA" id="ARBA00010552"/>
    </source>
</evidence>